<keyword evidence="2" id="KW-0520">NAD</keyword>
<accession>A0A1G4TBN6</accession>
<feature type="domain" description="D-isomer specific 2-hydroxyacid dehydrogenase NAD-binding" evidence="3">
    <location>
        <begin position="106"/>
        <end position="276"/>
    </location>
</feature>
<proteinExistence type="predicted"/>
<dbReference type="STRING" id="177413.SAMN05660859_2762"/>
<dbReference type="AlphaFoldDB" id="A0A1G4TBN6"/>
<dbReference type="GO" id="GO:0051287">
    <property type="term" value="F:NAD binding"/>
    <property type="evidence" value="ECO:0007669"/>
    <property type="project" value="InterPro"/>
</dbReference>
<dbReference type="InterPro" id="IPR036291">
    <property type="entry name" value="NAD(P)-bd_dom_sf"/>
</dbReference>
<evidence type="ECO:0000256" key="1">
    <source>
        <dbReference type="ARBA" id="ARBA00023002"/>
    </source>
</evidence>
<dbReference type="Gene3D" id="3.40.50.720">
    <property type="entry name" value="NAD(P)-binding Rossmann-like Domain"/>
    <property type="match status" value="2"/>
</dbReference>
<keyword evidence="1" id="KW-0560">Oxidoreductase</keyword>
<name>A0A1G4TBN6_9HYPH</name>
<dbReference type="InterPro" id="IPR006140">
    <property type="entry name" value="D-isomer_DH_NAD-bd"/>
</dbReference>
<dbReference type="PANTHER" id="PTHR43333:SF1">
    <property type="entry name" value="D-ISOMER SPECIFIC 2-HYDROXYACID DEHYDROGENASE NAD-BINDING DOMAIN-CONTAINING PROTEIN"/>
    <property type="match status" value="1"/>
</dbReference>
<organism evidence="4 5">
    <name type="scientific">Ancylobacter rudongensis</name>
    <dbReference type="NCBI Taxonomy" id="177413"/>
    <lineage>
        <taxon>Bacteria</taxon>
        <taxon>Pseudomonadati</taxon>
        <taxon>Pseudomonadota</taxon>
        <taxon>Alphaproteobacteria</taxon>
        <taxon>Hyphomicrobiales</taxon>
        <taxon>Xanthobacteraceae</taxon>
        <taxon>Ancylobacter</taxon>
    </lineage>
</organism>
<reference evidence="5" key="1">
    <citation type="submission" date="2016-10" db="EMBL/GenBank/DDBJ databases">
        <authorList>
            <person name="Varghese N."/>
            <person name="Submissions S."/>
        </authorList>
    </citation>
    <scope>NUCLEOTIDE SEQUENCE [LARGE SCALE GENOMIC DNA]</scope>
    <source>
        <strain evidence="5">CGMCC 1.1761</strain>
    </source>
</reference>
<dbReference type="GO" id="GO:0016491">
    <property type="term" value="F:oxidoreductase activity"/>
    <property type="evidence" value="ECO:0007669"/>
    <property type="project" value="UniProtKB-KW"/>
</dbReference>
<dbReference type="EMBL" id="FMTP01000004">
    <property type="protein sequence ID" value="SCW78155.1"/>
    <property type="molecule type" value="Genomic_DNA"/>
</dbReference>
<gene>
    <name evidence="4" type="ORF">SAMN05660859_2762</name>
</gene>
<keyword evidence="4" id="KW-0670">Pyruvate</keyword>
<evidence type="ECO:0000256" key="2">
    <source>
        <dbReference type="ARBA" id="ARBA00023027"/>
    </source>
</evidence>
<evidence type="ECO:0000259" key="3">
    <source>
        <dbReference type="Pfam" id="PF02826"/>
    </source>
</evidence>
<dbReference type="Proteomes" id="UP000198889">
    <property type="component" value="Unassembled WGS sequence"/>
</dbReference>
<evidence type="ECO:0000313" key="5">
    <source>
        <dbReference type="Proteomes" id="UP000198889"/>
    </source>
</evidence>
<evidence type="ECO:0000313" key="4">
    <source>
        <dbReference type="EMBL" id="SCW78155.1"/>
    </source>
</evidence>
<dbReference type="PANTHER" id="PTHR43333">
    <property type="entry name" value="2-HACID_DH_C DOMAIN-CONTAINING PROTEIN"/>
    <property type="match status" value="1"/>
</dbReference>
<protein>
    <submittedName>
        <fullName evidence="4">Glyoxylate/hydroxypyruvate reductase A</fullName>
    </submittedName>
</protein>
<keyword evidence="5" id="KW-1185">Reference proteome</keyword>
<dbReference type="Pfam" id="PF02826">
    <property type="entry name" value="2-Hacid_dh_C"/>
    <property type="match status" value="1"/>
</dbReference>
<dbReference type="RefSeq" id="WP_091440573.1">
    <property type="nucleotide sequence ID" value="NZ_FMTP01000004.1"/>
</dbReference>
<dbReference type="SUPFAM" id="SSF51735">
    <property type="entry name" value="NAD(P)-binding Rossmann-fold domains"/>
    <property type="match status" value="1"/>
</dbReference>
<dbReference type="CDD" id="cd12164">
    <property type="entry name" value="GDH_like_2"/>
    <property type="match status" value="1"/>
</dbReference>
<sequence length="311" mass="33738">MSGEALVFYSAVDNAQEWRAALTAELPDLDVRIAPDIGDPADIRYALTWVPPAGFFALFPNLQLVVNLGAGVDALMKRDDLVPVKFARLNDPGMEAMMASYVIFAVTRYARDIPVFERAKRRGEWEYVHPRPLYEIKVGVLGLGELGAASAKALAAMGFSVTGWSRSPKDIPGVTALTGREGLERVLSESEIVVCLVPLTPDTHHLLGATELALMQKGAKLVNVSRGALVDEAALVEALRSGHLAEATLDVFETEPLREGHALWALDNVLITPHVASITVPALAARDVAESIRRVRQGLPPLHEVDPRRGY</sequence>